<feature type="compositionally biased region" description="Basic and acidic residues" evidence="1">
    <location>
        <begin position="335"/>
        <end position="344"/>
    </location>
</feature>
<keyword evidence="3" id="KW-1185">Reference proteome</keyword>
<evidence type="ECO:0000256" key="1">
    <source>
        <dbReference type="SAM" id="MobiDB-lite"/>
    </source>
</evidence>
<reference evidence="3" key="1">
    <citation type="submission" date="2016-10" db="EMBL/GenBank/DDBJ databases">
        <authorList>
            <person name="Varghese N."/>
            <person name="Submissions S."/>
        </authorList>
    </citation>
    <scope>NUCLEOTIDE SEQUENCE [LARGE SCALE GENOMIC DNA]</scope>
    <source>
        <strain evidence="3">DSM 22017</strain>
    </source>
</reference>
<gene>
    <name evidence="2" type="ORF">SAMN04489844_2021</name>
</gene>
<evidence type="ECO:0008006" key="4">
    <source>
        <dbReference type="Google" id="ProtNLM"/>
    </source>
</evidence>
<protein>
    <recommendedName>
        <fullName evidence="4">Sulfotransferase family protein</fullName>
    </recommendedName>
</protein>
<dbReference type="AlphaFoldDB" id="A0A1H4RAT7"/>
<feature type="region of interest" description="Disordered" evidence="1">
    <location>
        <begin position="325"/>
        <end position="367"/>
    </location>
</feature>
<evidence type="ECO:0000313" key="3">
    <source>
        <dbReference type="Proteomes" id="UP000198742"/>
    </source>
</evidence>
<accession>A0A1H4RAT7</accession>
<sequence>MTEQPRAIDEMNPDGVPRKVLFVAGAGRSGTSTLAGIVSRLGMHVPLPEVPPDDSNPRGFSEPQWVVDVHDEWLAESLVQVSDSRPEAWFETGRISSREPARVRVSEWLEPHFAEHPELVVKDPRLSWFLGLWRVAAIRTGATPVFATMLRAPAEVVGSKQKYYANKLGSAHLAASWVNMLLHTERATRQAEGDGGRVFVRYEDLLTDWVRTTTALGHALDLQTIIHTRSDQIREVHRFIDPNLRRVTSTLDDLALPRRLHDLTGQTWEELNRLADEGGDTTERQATFDQLREEYVDLYEEAAAISRSSAEHARHQARRRALAEAAAQGEPARSLADRVPHDVRAAIPPSVRRGVRKALGRERDDQP</sequence>
<dbReference type="EMBL" id="FNRT01000002">
    <property type="protein sequence ID" value="SEC29009.1"/>
    <property type="molecule type" value="Genomic_DNA"/>
</dbReference>
<dbReference type="STRING" id="402596.SAMN04489844_2021"/>
<feature type="compositionally biased region" description="Low complexity" evidence="1">
    <location>
        <begin position="325"/>
        <end position="334"/>
    </location>
</feature>
<dbReference type="InterPro" id="IPR027417">
    <property type="entry name" value="P-loop_NTPase"/>
</dbReference>
<proteinExistence type="predicted"/>
<evidence type="ECO:0000313" key="2">
    <source>
        <dbReference type="EMBL" id="SEC29009.1"/>
    </source>
</evidence>
<dbReference type="Proteomes" id="UP000198742">
    <property type="component" value="Unassembled WGS sequence"/>
</dbReference>
<dbReference type="RefSeq" id="WP_245734619.1">
    <property type="nucleotide sequence ID" value="NZ_FNRT01000002.1"/>
</dbReference>
<organism evidence="2 3">
    <name type="scientific">Nocardioides exalbidus</name>
    <dbReference type="NCBI Taxonomy" id="402596"/>
    <lineage>
        <taxon>Bacteria</taxon>
        <taxon>Bacillati</taxon>
        <taxon>Actinomycetota</taxon>
        <taxon>Actinomycetes</taxon>
        <taxon>Propionibacteriales</taxon>
        <taxon>Nocardioidaceae</taxon>
        <taxon>Nocardioides</taxon>
    </lineage>
</organism>
<dbReference type="SUPFAM" id="SSF52540">
    <property type="entry name" value="P-loop containing nucleoside triphosphate hydrolases"/>
    <property type="match status" value="1"/>
</dbReference>
<name>A0A1H4RAT7_9ACTN</name>
<dbReference type="Gene3D" id="3.40.50.300">
    <property type="entry name" value="P-loop containing nucleotide triphosphate hydrolases"/>
    <property type="match status" value="1"/>
</dbReference>